<name>A0A2H3JBX5_WOLCO</name>
<reference evidence="1 2" key="1">
    <citation type="journal article" date="2012" name="Science">
        <title>The Paleozoic origin of enzymatic lignin decomposition reconstructed from 31 fungal genomes.</title>
        <authorList>
            <person name="Floudas D."/>
            <person name="Binder M."/>
            <person name="Riley R."/>
            <person name="Barry K."/>
            <person name="Blanchette R.A."/>
            <person name="Henrissat B."/>
            <person name="Martinez A.T."/>
            <person name="Otillar R."/>
            <person name="Spatafora J.W."/>
            <person name="Yadav J.S."/>
            <person name="Aerts A."/>
            <person name="Benoit I."/>
            <person name="Boyd A."/>
            <person name="Carlson A."/>
            <person name="Copeland A."/>
            <person name="Coutinho P.M."/>
            <person name="de Vries R.P."/>
            <person name="Ferreira P."/>
            <person name="Findley K."/>
            <person name="Foster B."/>
            <person name="Gaskell J."/>
            <person name="Glotzer D."/>
            <person name="Gorecki P."/>
            <person name="Heitman J."/>
            <person name="Hesse C."/>
            <person name="Hori C."/>
            <person name="Igarashi K."/>
            <person name="Jurgens J.A."/>
            <person name="Kallen N."/>
            <person name="Kersten P."/>
            <person name="Kohler A."/>
            <person name="Kuees U."/>
            <person name="Kumar T.K.A."/>
            <person name="Kuo A."/>
            <person name="LaButti K."/>
            <person name="Larrondo L.F."/>
            <person name="Lindquist E."/>
            <person name="Ling A."/>
            <person name="Lombard V."/>
            <person name="Lucas S."/>
            <person name="Lundell T."/>
            <person name="Martin R."/>
            <person name="McLaughlin D.J."/>
            <person name="Morgenstern I."/>
            <person name="Morin E."/>
            <person name="Murat C."/>
            <person name="Nagy L.G."/>
            <person name="Nolan M."/>
            <person name="Ohm R.A."/>
            <person name="Patyshakuliyeva A."/>
            <person name="Rokas A."/>
            <person name="Ruiz-Duenas F.J."/>
            <person name="Sabat G."/>
            <person name="Salamov A."/>
            <person name="Samejima M."/>
            <person name="Schmutz J."/>
            <person name="Slot J.C."/>
            <person name="St John F."/>
            <person name="Stenlid J."/>
            <person name="Sun H."/>
            <person name="Sun S."/>
            <person name="Syed K."/>
            <person name="Tsang A."/>
            <person name="Wiebenga A."/>
            <person name="Young D."/>
            <person name="Pisabarro A."/>
            <person name="Eastwood D.C."/>
            <person name="Martin F."/>
            <person name="Cullen D."/>
            <person name="Grigoriev I.V."/>
            <person name="Hibbett D.S."/>
        </authorList>
    </citation>
    <scope>NUCLEOTIDE SEQUENCE [LARGE SCALE GENOMIC DNA]</scope>
    <source>
        <strain evidence="1 2">MD-104</strain>
    </source>
</reference>
<accession>A0A2H3JBX5</accession>
<gene>
    <name evidence="1" type="ORF">WOLCODRAFT_83869</name>
</gene>
<evidence type="ECO:0000313" key="2">
    <source>
        <dbReference type="Proteomes" id="UP000218811"/>
    </source>
</evidence>
<dbReference type="Proteomes" id="UP000218811">
    <property type="component" value="Unassembled WGS sequence"/>
</dbReference>
<dbReference type="STRING" id="742152.A0A2H3JBX5"/>
<keyword evidence="2" id="KW-1185">Reference proteome</keyword>
<protein>
    <submittedName>
        <fullName evidence="1">Uncharacterized protein</fullName>
    </submittedName>
</protein>
<dbReference type="AlphaFoldDB" id="A0A2H3JBX5"/>
<dbReference type="EMBL" id="KB467920">
    <property type="protein sequence ID" value="PCH37313.1"/>
    <property type="molecule type" value="Genomic_DNA"/>
</dbReference>
<sequence>ASLDRNSISIEKFSRWLRAICTMLLSRNTAADRLKAIGYVEQAAQVLEDCSAEGEPEVFPQDDRLWLLGMSYNTGVECLHVSLLDEAKRWFEASTTICRFVPDGDSRATKVQKFALHVHICDLLHQKISETYSQLVERCSSS</sequence>
<organism evidence="1 2">
    <name type="scientific">Wolfiporia cocos (strain MD-104)</name>
    <name type="common">Brown rot fungus</name>
    <dbReference type="NCBI Taxonomy" id="742152"/>
    <lineage>
        <taxon>Eukaryota</taxon>
        <taxon>Fungi</taxon>
        <taxon>Dikarya</taxon>
        <taxon>Basidiomycota</taxon>
        <taxon>Agaricomycotina</taxon>
        <taxon>Agaricomycetes</taxon>
        <taxon>Polyporales</taxon>
        <taxon>Phaeolaceae</taxon>
        <taxon>Wolfiporia</taxon>
    </lineage>
</organism>
<proteinExistence type="predicted"/>
<feature type="non-terminal residue" evidence="1">
    <location>
        <position position="1"/>
    </location>
</feature>
<dbReference type="OrthoDB" id="65716at2759"/>
<evidence type="ECO:0000313" key="1">
    <source>
        <dbReference type="EMBL" id="PCH37313.1"/>
    </source>
</evidence>